<dbReference type="SUPFAM" id="SSF51735">
    <property type="entry name" value="NAD(P)-binding Rossmann-fold domains"/>
    <property type="match status" value="2"/>
</dbReference>
<dbReference type="PANTHER" id="PTHR43833">
    <property type="entry name" value="POTASSIUM CHANNEL PROTEIN 2-RELATED-RELATED"/>
    <property type="match status" value="1"/>
</dbReference>
<evidence type="ECO:0000313" key="10">
    <source>
        <dbReference type="EMBL" id="GGG40848.1"/>
    </source>
</evidence>
<evidence type="ECO:0000259" key="8">
    <source>
        <dbReference type="PROSITE" id="PS51201"/>
    </source>
</evidence>
<keyword evidence="4" id="KW-0630">Potassium</keyword>
<dbReference type="NCBIfam" id="NF007031">
    <property type="entry name" value="PRK09496.1-2"/>
    <property type="match status" value="1"/>
</dbReference>
<keyword evidence="6" id="KW-0406">Ion transport</keyword>
<dbReference type="InterPro" id="IPR006037">
    <property type="entry name" value="RCK_C"/>
</dbReference>
<feature type="domain" description="RCK N-terminal" evidence="8">
    <location>
        <begin position="1"/>
        <end position="119"/>
    </location>
</feature>
<keyword evidence="11" id="KW-1185">Reference proteome</keyword>
<organism evidence="10 11">
    <name type="scientific">Caldovatus sediminis</name>
    <dbReference type="NCBI Taxonomy" id="2041189"/>
    <lineage>
        <taxon>Bacteria</taxon>
        <taxon>Pseudomonadati</taxon>
        <taxon>Pseudomonadota</taxon>
        <taxon>Alphaproteobacteria</taxon>
        <taxon>Acetobacterales</taxon>
        <taxon>Roseomonadaceae</taxon>
        <taxon>Caldovatus</taxon>
    </lineage>
</organism>
<feature type="domain" description="RCK N-terminal" evidence="8">
    <location>
        <begin position="234"/>
        <end position="354"/>
    </location>
</feature>
<dbReference type="PROSITE" id="PS51202">
    <property type="entry name" value="RCK_C"/>
    <property type="match status" value="2"/>
</dbReference>
<dbReference type="NCBIfam" id="NF007030">
    <property type="entry name" value="PRK09496.1-1"/>
    <property type="match status" value="1"/>
</dbReference>
<evidence type="ECO:0000256" key="7">
    <source>
        <dbReference type="SAM" id="MobiDB-lite"/>
    </source>
</evidence>
<evidence type="ECO:0000256" key="4">
    <source>
        <dbReference type="ARBA" id="ARBA00022958"/>
    </source>
</evidence>
<protein>
    <recommendedName>
        <fullName evidence="1">Trk system potassium uptake protein TrkA</fullName>
    </recommendedName>
</protein>
<dbReference type="Proteomes" id="UP000597507">
    <property type="component" value="Unassembled WGS sequence"/>
</dbReference>
<dbReference type="Pfam" id="PF02254">
    <property type="entry name" value="TrkA_N"/>
    <property type="match status" value="2"/>
</dbReference>
<dbReference type="NCBIfam" id="NF007032">
    <property type="entry name" value="PRK09496.1-4"/>
    <property type="match status" value="1"/>
</dbReference>
<dbReference type="PANTHER" id="PTHR43833:SF5">
    <property type="entry name" value="TRK SYSTEM POTASSIUM UPTAKE PROTEIN TRKA"/>
    <property type="match status" value="1"/>
</dbReference>
<name>A0A8J2ZD11_9PROT</name>
<evidence type="ECO:0000256" key="5">
    <source>
        <dbReference type="ARBA" id="ARBA00023027"/>
    </source>
</evidence>
<keyword evidence="2" id="KW-0813">Transport</keyword>
<keyword evidence="3" id="KW-0633">Potassium transport</keyword>
<sequence length="471" mass="50199">MRVIICGAGQVGSTIARHLASERIDVTVIDSDPEQARRADESYDVRGMVGHASHPEVLERAGARDADMLIAVTRSDEVNMVACQVAYSLFGVRRRVARVRHSGYLEPIWRGLYAADQLPIDVIISPEIEVARGISRRLRTPGAFDMVPLAGGRVQLLGIHCTDPACPMAGIRLRDLPERMPDPGFVVVAVLRGGHAFVPDGGDRIQCGDDVYVVTEPAAADRVMAAFGHRERAARRVVVVGGGNVGLHLARMLAREAPLVSLKVVEHGRKRANYIARELGDAAVVLQGDALDPQVLEEANVAAAETIVAVTNDDETNIFASVLAKRAGCRRAITLVNKTSYEEMLPSLGIDAVVSPSAITISTVLRHVRRGPVAAVYTLREDFGEVVEAEALPGSRLVSGPLRAVGMPEGMLVGAVVRQGEVIIPTGDTQIRPGDRVIAVVSYNALRRAEDMIAGEAPPPPSGVALPGADA</sequence>
<dbReference type="PRINTS" id="PR00335">
    <property type="entry name" value="KUPTAKETRKA"/>
</dbReference>
<dbReference type="SUPFAM" id="SSF116726">
    <property type="entry name" value="TrkA C-terminal domain-like"/>
    <property type="match status" value="2"/>
</dbReference>
<proteinExistence type="predicted"/>
<feature type="region of interest" description="Disordered" evidence="7">
    <location>
        <begin position="452"/>
        <end position="471"/>
    </location>
</feature>
<comment type="caution">
    <text evidence="10">The sequence shown here is derived from an EMBL/GenBank/DDBJ whole genome shotgun (WGS) entry which is preliminary data.</text>
</comment>
<dbReference type="GO" id="GO:0005886">
    <property type="term" value="C:plasma membrane"/>
    <property type="evidence" value="ECO:0007669"/>
    <property type="project" value="InterPro"/>
</dbReference>
<dbReference type="GO" id="GO:0015079">
    <property type="term" value="F:potassium ion transmembrane transporter activity"/>
    <property type="evidence" value="ECO:0007669"/>
    <property type="project" value="InterPro"/>
</dbReference>
<dbReference type="RefSeq" id="WP_188901725.1">
    <property type="nucleotide sequence ID" value="NZ_BMKS01000009.1"/>
</dbReference>
<dbReference type="NCBIfam" id="NF007039">
    <property type="entry name" value="PRK09496.3-2"/>
    <property type="match status" value="1"/>
</dbReference>
<evidence type="ECO:0000256" key="2">
    <source>
        <dbReference type="ARBA" id="ARBA00022448"/>
    </source>
</evidence>
<evidence type="ECO:0000259" key="9">
    <source>
        <dbReference type="PROSITE" id="PS51202"/>
    </source>
</evidence>
<dbReference type="PROSITE" id="PS51201">
    <property type="entry name" value="RCK_N"/>
    <property type="match status" value="2"/>
</dbReference>
<reference evidence="10 11" key="1">
    <citation type="journal article" date="2014" name="Int. J. Syst. Evol. Microbiol.">
        <title>Complete genome sequence of Corynebacterium casei LMG S-19264T (=DSM 44701T), isolated from a smear-ripened cheese.</title>
        <authorList>
            <consortium name="US DOE Joint Genome Institute (JGI-PGF)"/>
            <person name="Walter F."/>
            <person name="Albersmeier A."/>
            <person name="Kalinowski J."/>
            <person name="Ruckert C."/>
        </authorList>
    </citation>
    <scope>NUCLEOTIDE SEQUENCE [LARGE SCALE GENOMIC DNA]</scope>
    <source>
        <strain evidence="10 11">CGMCC 1.16330</strain>
    </source>
</reference>
<evidence type="ECO:0000313" key="11">
    <source>
        <dbReference type="Proteomes" id="UP000597507"/>
    </source>
</evidence>
<dbReference type="InterPro" id="IPR006036">
    <property type="entry name" value="K_uptake_TrkA"/>
</dbReference>
<dbReference type="EMBL" id="BMKS01000009">
    <property type="protein sequence ID" value="GGG40848.1"/>
    <property type="molecule type" value="Genomic_DNA"/>
</dbReference>
<evidence type="ECO:0000256" key="6">
    <source>
        <dbReference type="ARBA" id="ARBA00023065"/>
    </source>
</evidence>
<accession>A0A8J2ZD11</accession>
<dbReference type="InterPro" id="IPR003148">
    <property type="entry name" value="RCK_N"/>
</dbReference>
<feature type="domain" description="RCK C-terminal" evidence="9">
    <location>
        <begin position="144"/>
        <end position="229"/>
    </location>
</feature>
<gene>
    <name evidence="10" type="primary">trkA</name>
    <name evidence="10" type="ORF">GCM10010964_30600</name>
</gene>
<feature type="domain" description="RCK C-terminal" evidence="9">
    <location>
        <begin position="374"/>
        <end position="455"/>
    </location>
</feature>
<dbReference type="InterPro" id="IPR036291">
    <property type="entry name" value="NAD(P)-bd_dom_sf"/>
</dbReference>
<dbReference type="InterPro" id="IPR050721">
    <property type="entry name" value="Trk_Ktr_HKT_K-transport"/>
</dbReference>
<dbReference type="AlphaFoldDB" id="A0A8J2ZD11"/>
<evidence type="ECO:0000256" key="1">
    <source>
        <dbReference type="ARBA" id="ARBA00017378"/>
    </source>
</evidence>
<dbReference type="Pfam" id="PF02080">
    <property type="entry name" value="TrkA_C"/>
    <property type="match status" value="2"/>
</dbReference>
<evidence type="ECO:0000256" key="3">
    <source>
        <dbReference type="ARBA" id="ARBA00022538"/>
    </source>
</evidence>
<keyword evidence="5" id="KW-0520">NAD</keyword>
<dbReference type="Gene3D" id="3.30.70.1450">
    <property type="entry name" value="Regulator of K+ conductance, C-terminal domain"/>
    <property type="match status" value="2"/>
</dbReference>
<dbReference type="InterPro" id="IPR036721">
    <property type="entry name" value="RCK_C_sf"/>
</dbReference>
<dbReference type="Gene3D" id="3.40.50.720">
    <property type="entry name" value="NAD(P)-binding Rossmann-like Domain"/>
    <property type="match status" value="2"/>
</dbReference>